<dbReference type="InterPro" id="IPR002197">
    <property type="entry name" value="HTH_Fis"/>
</dbReference>
<keyword evidence="6" id="KW-0804">Transcription</keyword>
<dbReference type="InterPro" id="IPR025944">
    <property type="entry name" value="Sigma_54_int_dom_CS"/>
</dbReference>
<dbReference type="InterPro" id="IPR058031">
    <property type="entry name" value="AAA_lid_NorR"/>
</dbReference>
<keyword evidence="2" id="KW-0547">Nucleotide-binding</keyword>
<dbReference type="GO" id="GO:0043565">
    <property type="term" value="F:sequence-specific DNA binding"/>
    <property type="evidence" value="ECO:0007669"/>
    <property type="project" value="InterPro"/>
</dbReference>
<dbReference type="GO" id="GO:0000160">
    <property type="term" value="P:phosphorelay signal transduction system"/>
    <property type="evidence" value="ECO:0007669"/>
    <property type="project" value="InterPro"/>
</dbReference>
<dbReference type="InterPro" id="IPR027417">
    <property type="entry name" value="P-loop_NTPase"/>
</dbReference>
<dbReference type="Gene3D" id="1.10.10.60">
    <property type="entry name" value="Homeodomain-like"/>
    <property type="match status" value="1"/>
</dbReference>
<dbReference type="Gene3D" id="1.10.8.60">
    <property type="match status" value="1"/>
</dbReference>
<evidence type="ECO:0000256" key="5">
    <source>
        <dbReference type="ARBA" id="ARBA00023125"/>
    </source>
</evidence>
<reference evidence="9" key="1">
    <citation type="submission" date="2018-06" db="EMBL/GenBank/DDBJ databases">
        <authorList>
            <person name="Zhirakovskaya E."/>
        </authorList>
    </citation>
    <scope>NUCLEOTIDE SEQUENCE</scope>
</reference>
<evidence type="ECO:0000256" key="1">
    <source>
        <dbReference type="ARBA" id="ARBA00022553"/>
    </source>
</evidence>
<dbReference type="InterPro" id="IPR011006">
    <property type="entry name" value="CheY-like_superfamily"/>
</dbReference>
<dbReference type="CDD" id="cd00009">
    <property type="entry name" value="AAA"/>
    <property type="match status" value="1"/>
</dbReference>
<keyword evidence="1" id="KW-0597">Phosphoprotein</keyword>
<dbReference type="SMART" id="SM00448">
    <property type="entry name" value="REC"/>
    <property type="match status" value="1"/>
</dbReference>
<evidence type="ECO:0000259" key="7">
    <source>
        <dbReference type="PROSITE" id="PS50045"/>
    </source>
</evidence>
<organism evidence="9">
    <name type="scientific">hydrothermal vent metagenome</name>
    <dbReference type="NCBI Taxonomy" id="652676"/>
    <lineage>
        <taxon>unclassified sequences</taxon>
        <taxon>metagenomes</taxon>
        <taxon>ecological metagenomes</taxon>
    </lineage>
</organism>
<dbReference type="GO" id="GO:0006355">
    <property type="term" value="P:regulation of DNA-templated transcription"/>
    <property type="evidence" value="ECO:0007669"/>
    <property type="project" value="InterPro"/>
</dbReference>
<dbReference type="PROSITE" id="PS00676">
    <property type="entry name" value="SIGMA54_INTERACT_2"/>
    <property type="match status" value="1"/>
</dbReference>
<dbReference type="InterPro" id="IPR001789">
    <property type="entry name" value="Sig_transdc_resp-reg_receiver"/>
</dbReference>
<dbReference type="CDD" id="cd17550">
    <property type="entry name" value="REC_NtrX-like"/>
    <property type="match status" value="1"/>
</dbReference>
<keyword evidence="5" id="KW-0238">DNA-binding</keyword>
<dbReference type="PANTHER" id="PTHR32071">
    <property type="entry name" value="TRANSCRIPTIONAL REGULATORY PROTEIN"/>
    <property type="match status" value="1"/>
</dbReference>
<proteinExistence type="predicted"/>
<dbReference type="SUPFAM" id="SSF46689">
    <property type="entry name" value="Homeodomain-like"/>
    <property type="match status" value="1"/>
</dbReference>
<dbReference type="GO" id="GO:0005524">
    <property type="term" value="F:ATP binding"/>
    <property type="evidence" value="ECO:0007669"/>
    <property type="project" value="UniProtKB-KW"/>
</dbReference>
<dbReference type="InterPro" id="IPR002078">
    <property type="entry name" value="Sigma_54_int"/>
</dbReference>
<evidence type="ECO:0000256" key="3">
    <source>
        <dbReference type="ARBA" id="ARBA00022840"/>
    </source>
</evidence>
<dbReference type="SUPFAM" id="SSF52172">
    <property type="entry name" value="CheY-like"/>
    <property type="match status" value="1"/>
</dbReference>
<evidence type="ECO:0000256" key="6">
    <source>
        <dbReference type="ARBA" id="ARBA00023163"/>
    </source>
</evidence>
<protein>
    <submittedName>
        <fullName evidence="9">Nitrogen regulation protein NtrX</fullName>
    </submittedName>
</protein>
<dbReference type="SUPFAM" id="SSF52540">
    <property type="entry name" value="P-loop containing nucleoside triphosphate hydrolases"/>
    <property type="match status" value="1"/>
</dbReference>
<dbReference type="EMBL" id="UOEJ01000122">
    <property type="protein sequence ID" value="VAV99765.1"/>
    <property type="molecule type" value="Genomic_DNA"/>
</dbReference>
<dbReference type="Pfam" id="PF00158">
    <property type="entry name" value="Sigma54_activat"/>
    <property type="match status" value="1"/>
</dbReference>
<dbReference type="PROSITE" id="PS50110">
    <property type="entry name" value="RESPONSE_REGULATORY"/>
    <property type="match status" value="1"/>
</dbReference>
<dbReference type="InterPro" id="IPR009057">
    <property type="entry name" value="Homeodomain-like_sf"/>
</dbReference>
<keyword evidence="3" id="KW-0067">ATP-binding</keyword>
<dbReference type="PROSITE" id="PS50045">
    <property type="entry name" value="SIGMA54_INTERACT_4"/>
    <property type="match status" value="1"/>
</dbReference>
<dbReference type="Gene3D" id="3.40.50.300">
    <property type="entry name" value="P-loop containing nucleotide triphosphate hydrolases"/>
    <property type="match status" value="1"/>
</dbReference>
<dbReference type="FunFam" id="3.40.50.300:FF:000006">
    <property type="entry name" value="DNA-binding transcriptional regulator NtrC"/>
    <property type="match status" value="1"/>
</dbReference>
<feature type="domain" description="Response regulatory" evidence="8">
    <location>
        <begin position="4"/>
        <end position="120"/>
    </location>
</feature>
<name>A0A3B0SYE3_9ZZZZ</name>
<evidence type="ECO:0000313" key="9">
    <source>
        <dbReference type="EMBL" id="VAV99765.1"/>
    </source>
</evidence>
<dbReference type="SMART" id="SM00382">
    <property type="entry name" value="AAA"/>
    <property type="match status" value="1"/>
</dbReference>
<dbReference type="Pfam" id="PF25601">
    <property type="entry name" value="AAA_lid_14"/>
    <property type="match status" value="1"/>
</dbReference>
<dbReference type="InterPro" id="IPR003593">
    <property type="entry name" value="AAA+_ATPase"/>
</dbReference>
<evidence type="ECO:0000256" key="4">
    <source>
        <dbReference type="ARBA" id="ARBA00023015"/>
    </source>
</evidence>
<dbReference type="AlphaFoldDB" id="A0A3B0SYE3"/>
<dbReference type="PROSITE" id="PS00688">
    <property type="entry name" value="SIGMA54_INTERACT_3"/>
    <property type="match status" value="1"/>
</dbReference>
<dbReference type="FunFam" id="3.40.50.2300:FF:000018">
    <property type="entry name" value="DNA-binding transcriptional regulator NtrC"/>
    <property type="match status" value="1"/>
</dbReference>
<feature type="non-terminal residue" evidence="9">
    <location>
        <position position="448"/>
    </location>
</feature>
<dbReference type="InterPro" id="IPR025943">
    <property type="entry name" value="Sigma_54_int_dom_ATP-bd_2"/>
</dbReference>
<dbReference type="PANTHER" id="PTHR32071:SF17">
    <property type="entry name" value="TRANSCRIPTIONAL REGULATOR (NTRC FAMILY)"/>
    <property type="match status" value="1"/>
</dbReference>
<accession>A0A3B0SYE3</accession>
<sequence>MALDILIVDDEADIRDLISGILSDEGHETRVAKDSDSALTEIEARRPSLIILDIWLQGSRLDGLELLEVVKKIHPDLPVIIISGHGNIETAVSAIKLGAYDFISKPFESDKLLILVERATEVDKLRRENTELKEKMGFDVKLTGTSSAINLVRNTIDKVAPSGSRVLISGPPGSGKEVVARLIHRHSKRARGAFIVINAASISADNMENELFGVEENGDIKKTGVFEQAHGGTLFIDEVADMPQNTQAKILRILTDQTFERVGGNKKVLVNVRVISATSRDLREQINNNLFREDLFHRLSVVPVHVPPLIQRREDIPPLVNQIMSQIATATGVSPKLTDTDAMAALQAHEWPGNVRQLRNVVERLLIMSADSPTITIDMLPSEIISDTSVVRPSMNNDIMTLPLRDAREKFEREYLKVQVSRFDGNISRTAEYVGMERSALHRKLKNL</sequence>
<feature type="domain" description="Sigma-54 factor interaction" evidence="7">
    <location>
        <begin position="142"/>
        <end position="367"/>
    </location>
</feature>
<dbReference type="Pfam" id="PF02954">
    <property type="entry name" value="HTH_8"/>
    <property type="match status" value="1"/>
</dbReference>
<evidence type="ECO:0000259" key="8">
    <source>
        <dbReference type="PROSITE" id="PS50110"/>
    </source>
</evidence>
<gene>
    <name evidence="9" type="ORF">MNBD_ALPHA01-1745</name>
</gene>
<dbReference type="Gene3D" id="3.40.50.2300">
    <property type="match status" value="1"/>
</dbReference>
<keyword evidence="4" id="KW-0805">Transcription regulation</keyword>
<dbReference type="Pfam" id="PF00072">
    <property type="entry name" value="Response_reg"/>
    <property type="match status" value="1"/>
</dbReference>
<evidence type="ECO:0000256" key="2">
    <source>
        <dbReference type="ARBA" id="ARBA00022741"/>
    </source>
</evidence>